<dbReference type="PANTHER" id="PTHR43625:SF78">
    <property type="entry name" value="PYRIDOXAL REDUCTASE-RELATED"/>
    <property type="match status" value="1"/>
</dbReference>
<dbReference type="Gene3D" id="3.20.20.100">
    <property type="entry name" value="NADP-dependent oxidoreductase domain"/>
    <property type="match status" value="1"/>
</dbReference>
<keyword evidence="4" id="KW-1185">Reference proteome</keyword>
<name>A0A1E4T351_9ASCO</name>
<dbReference type="CDD" id="cd19077">
    <property type="entry name" value="AKR_AKR8A1-2"/>
    <property type="match status" value="1"/>
</dbReference>
<sequence>MSKIEIKGATGYGLMSLTWRPHPIPYPQAFEAINNAIADGITFLNAGEFYGMQPAVNGNLLLLKAYFEKYPENRSKVVVSVKGSVGPNLVPDNGPENLTKSINHICSYFPGEYIDIFEPARMDGKTPVEDVIKTIIPFIEAGKVGGISLSEVNAQTIERAAKVYPISCVEVEFSLWETAILTNGVADVCKKYDIPIAAYSPLGRGFLTGQIKSTADVPEGDIRHHFDKFTNAEHLAHNFKLVEYLTEFAKTKGCTPAQLALSWIRKYSEHDGNLPRIIPIPSSSTKERNHENNTDIELTEKEFEEVNKEVTKFETKGYRYNAMTEKFLNG</sequence>
<dbReference type="Pfam" id="PF00248">
    <property type="entry name" value="Aldo_ket_red"/>
    <property type="match status" value="1"/>
</dbReference>
<evidence type="ECO:0000256" key="1">
    <source>
        <dbReference type="ARBA" id="ARBA00023002"/>
    </source>
</evidence>
<organism evidence="3 4">
    <name type="scientific">[Candida] arabinofermentans NRRL YB-2248</name>
    <dbReference type="NCBI Taxonomy" id="983967"/>
    <lineage>
        <taxon>Eukaryota</taxon>
        <taxon>Fungi</taxon>
        <taxon>Dikarya</taxon>
        <taxon>Ascomycota</taxon>
        <taxon>Saccharomycotina</taxon>
        <taxon>Pichiomycetes</taxon>
        <taxon>Pichiales</taxon>
        <taxon>Pichiaceae</taxon>
        <taxon>Ogataea</taxon>
        <taxon>Ogataea/Candida clade</taxon>
    </lineage>
</organism>
<dbReference type="InterPro" id="IPR036812">
    <property type="entry name" value="NAD(P)_OxRdtase_dom_sf"/>
</dbReference>
<dbReference type="AlphaFoldDB" id="A0A1E4T351"/>
<dbReference type="EMBL" id="KV453850">
    <property type="protein sequence ID" value="ODV86183.1"/>
    <property type="molecule type" value="Genomic_DNA"/>
</dbReference>
<dbReference type="GO" id="GO:0005737">
    <property type="term" value="C:cytoplasm"/>
    <property type="evidence" value="ECO:0007669"/>
    <property type="project" value="TreeGrafter"/>
</dbReference>
<proteinExistence type="predicted"/>
<evidence type="ECO:0000313" key="3">
    <source>
        <dbReference type="EMBL" id="ODV86183.1"/>
    </source>
</evidence>
<reference evidence="4" key="1">
    <citation type="submission" date="2016-04" db="EMBL/GenBank/DDBJ databases">
        <title>Comparative genomics of biotechnologically important yeasts.</title>
        <authorList>
            <consortium name="DOE Joint Genome Institute"/>
            <person name="Riley R."/>
            <person name="Haridas S."/>
            <person name="Wolfe K.H."/>
            <person name="Lopes M.R."/>
            <person name="Hittinger C.T."/>
            <person name="Goker M."/>
            <person name="Salamov A."/>
            <person name="Wisecaver J."/>
            <person name="Long T.M."/>
            <person name="Aerts A.L."/>
            <person name="Barry K."/>
            <person name="Choi C."/>
            <person name="Clum A."/>
            <person name="Coughlan A.Y."/>
            <person name="Deshpande S."/>
            <person name="Douglass A.P."/>
            <person name="Hanson S.J."/>
            <person name="Klenk H.-P."/>
            <person name="Labutti K."/>
            <person name="Lapidus A."/>
            <person name="Lindquist E."/>
            <person name="Lipzen A."/>
            <person name="Meier-Kolthoff J.P."/>
            <person name="Ohm R.A."/>
            <person name="Otillar R.P."/>
            <person name="Pangilinan J."/>
            <person name="Peng Y."/>
            <person name="Rokas A."/>
            <person name="Rosa C.A."/>
            <person name="Scheuner C."/>
            <person name="Sibirny A.A."/>
            <person name="Slot J.C."/>
            <person name="Stielow J.B."/>
            <person name="Sun H."/>
            <person name="Kurtzman C.P."/>
            <person name="Blackwell M."/>
            <person name="Grigoriev I.V."/>
            <person name="Jeffries T.W."/>
        </authorList>
    </citation>
    <scope>NUCLEOTIDE SEQUENCE [LARGE SCALE GENOMIC DNA]</scope>
    <source>
        <strain evidence="4">NRRL YB-2248</strain>
    </source>
</reference>
<evidence type="ECO:0000313" key="4">
    <source>
        <dbReference type="Proteomes" id="UP000094801"/>
    </source>
</evidence>
<keyword evidence="1" id="KW-0560">Oxidoreductase</keyword>
<dbReference type="SUPFAM" id="SSF51430">
    <property type="entry name" value="NAD(P)-linked oxidoreductase"/>
    <property type="match status" value="1"/>
</dbReference>
<feature type="domain" description="NADP-dependent oxidoreductase" evidence="2">
    <location>
        <begin position="11"/>
        <end position="307"/>
    </location>
</feature>
<dbReference type="InterPro" id="IPR050791">
    <property type="entry name" value="Aldo-Keto_reductase"/>
</dbReference>
<dbReference type="InterPro" id="IPR023210">
    <property type="entry name" value="NADP_OxRdtase_dom"/>
</dbReference>
<dbReference type="PANTHER" id="PTHR43625">
    <property type="entry name" value="AFLATOXIN B1 ALDEHYDE REDUCTASE"/>
    <property type="match status" value="1"/>
</dbReference>
<accession>A0A1E4T351</accession>
<dbReference type="STRING" id="983967.A0A1E4T351"/>
<evidence type="ECO:0000259" key="2">
    <source>
        <dbReference type="Pfam" id="PF00248"/>
    </source>
</evidence>
<protein>
    <recommendedName>
        <fullName evidence="2">NADP-dependent oxidoreductase domain-containing protein</fullName>
    </recommendedName>
</protein>
<dbReference type="OrthoDB" id="37537at2759"/>
<dbReference type="Proteomes" id="UP000094801">
    <property type="component" value="Unassembled WGS sequence"/>
</dbReference>
<gene>
    <name evidence="3" type="ORF">CANARDRAFT_27444</name>
</gene>
<dbReference type="GO" id="GO:0016491">
    <property type="term" value="F:oxidoreductase activity"/>
    <property type="evidence" value="ECO:0007669"/>
    <property type="project" value="UniProtKB-KW"/>
</dbReference>